<sequence>MLFFNPYGLTVIDTFSLTEAAALCLLTYLHTCDVTPLLVDSAPATDCPIPQKPVLVRQPVRHDFTIVPDQRPDAVNAFLPPVEYPGGQGRVRSATPSFHGEDELEFRSLESADHRETERNVSPPVRTLNHFSVTGAFYIPLIYRDIQGFVISPDIQALAISP</sequence>
<proteinExistence type="predicted"/>
<dbReference type="AlphaFoldDB" id="A0A7R9DRK9"/>
<name>A0A7R9DRK9_TIMPO</name>
<protein>
    <submittedName>
        <fullName evidence="1">Uncharacterized protein</fullName>
    </submittedName>
</protein>
<dbReference type="EMBL" id="OD016834">
    <property type="protein sequence ID" value="CAD7418386.1"/>
    <property type="molecule type" value="Genomic_DNA"/>
</dbReference>
<organism evidence="1">
    <name type="scientific">Timema poppense</name>
    <name type="common">Walking stick</name>
    <dbReference type="NCBI Taxonomy" id="170557"/>
    <lineage>
        <taxon>Eukaryota</taxon>
        <taxon>Metazoa</taxon>
        <taxon>Ecdysozoa</taxon>
        <taxon>Arthropoda</taxon>
        <taxon>Hexapoda</taxon>
        <taxon>Insecta</taxon>
        <taxon>Pterygota</taxon>
        <taxon>Neoptera</taxon>
        <taxon>Polyneoptera</taxon>
        <taxon>Phasmatodea</taxon>
        <taxon>Timematodea</taxon>
        <taxon>Timematoidea</taxon>
        <taxon>Timematidae</taxon>
        <taxon>Timema</taxon>
    </lineage>
</organism>
<gene>
    <name evidence="1" type="ORF">TPSB3V08_LOCUS12358</name>
</gene>
<reference evidence="1" key="1">
    <citation type="submission" date="2020-11" db="EMBL/GenBank/DDBJ databases">
        <authorList>
            <person name="Tran Van P."/>
        </authorList>
    </citation>
    <scope>NUCLEOTIDE SEQUENCE</scope>
</reference>
<accession>A0A7R9DRK9</accession>
<evidence type="ECO:0000313" key="1">
    <source>
        <dbReference type="EMBL" id="CAD7418386.1"/>
    </source>
</evidence>